<proteinExistence type="predicted"/>
<dbReference type="AlphaFoldDB" id="A0A645I611"/>
<evidence type="ECO:0000313" key="1">
    <source>
        <dbReference type="EMBL" id="MPN46757.1"/>
    </source>
</evidence>
<comment type="caution">
    <text evidence="1">The sequence shown here is derived from an EMBL/GenBank/DDBJ whole genome shotgun (WGS) entry which is preliminary data.</text>
</comment>
<name>A0A645I611_9ZZZZ</name>
<gene>
    <name evidence="1" type="ORF">SDC9_194355</name>
</gene>
<sequence length="82" mass="9459">MKESYANNYNNIFNYDNDYQYFSTFANYTDFIESYDSIPALSTISGCLCYKVPDEVGISEKSLVIQFSLNQADADYLTFILK</sequence>
<protein>
    <submittedName>
        <fullName evidence="1">Uncharacterized protein</fullName>
    </submittedName>
</protein>
<organism evidence="1">
    <name type="scientific">bioreactor metagenome</name>
    <dbReference type="NCBI Taxonomy" id="1076179"/>
    <lineage>
        <taxon>unclassified sequences</taxon>
        <taxon>metagenomes</taxon>
        <taxon>ecological metagenomes</taxon>
    </lineage>
</organism>
<accession>A0A645I611</accession>
<dbReference type="EMBL" id="VSSQ01107686">
    <property type="protein sequence ID" value="MPN46757.1"/>
    <property type="molecule type" value="Genomic_DNA"/>
</dbReference>
<reference evidence="1" key="1">
    <citation type="submission" date="2019-08" db="EMBL/GenBank/DDBJ databases">
        <authorList>
            <person name="Kucharzyk K."/>
            <person name="Murdoch R.W."/>
            <person name="Higgins S."/>
            <person name="Loffler F."/>
        </authorList>
    </citation>
    <scope>NUCLEOTIDE SEQUENCE</scope>
</reference>